<keyword evidence="2" id="KW-1185">Reference proteome</keyword>
<feature type="non-terminal residue" evidence="1">
    <location>
        <position position="299"/>
    </location>
</feature>
<sequence>MSSTGLSACVPTINTGGRRSSVARATPCTVASHDRFSNFTSLLPCLMQGSAVASKGLLRLCTNSAHISPADFEKGSLGSYKHGKKKVEDKGDYPSIDAMDNISIEHSMDCILEEPEVIIDVAQPPDTEKHVHQWLEYLKGKDINSGLFQEESYYTMDLWDFAGQHLYYASHPIFLSQRALCTLLGFQLLYVAVSSYLGLRGRRKSRWNKRIAEYNPGGVEEGALYEGESTHQVKESHILSQKPHFMDFGINVLHVFKQSCKSSLKNTEEEGKADGIKELQNKILEVLRQEPYMGEKIPI</sequence>
<name>A0A3M6TZ93_POCDA</name>
<dbReference type="AlphaFoldDB" id="A0A3M6TZ93"/>
<dbReference type="EMBL" id="RCHS01002593">
    <property type="protein sequence ID" value="RMX46697.1"/>
    <property type="molecule type" value="Genomic_DNA"/>
</dbReference>
<evidence type="ECO:0000313" key="2">
    <source>
        <dbReference type="Proteomes" id="UP000275408"/>
    </source>
</evidence>
<organism evidence="1 2">
    <name type="scientific">Pocillopora damicornis</name>
    <name type="common">Cauliflower coral</name>
    <name type="synonym">Millepora damicornis</name>
    <dbReference type="NCBI Taxonomy" id="46731"/>
    <lineage>
        <taxon>Eukaryota</taxon>
        <taxon>Metazoa</taxon>
        <taxon>Cnidaria</taxon>
        <taxon>Anthozoa</taxon>
        <taxon>Hexacorallia</taxon>
        <taxon>Scleractinia</taxon>
        <taxon>Astrocoeniina</taxon>
        <taxon>Pocilloporidae</taxon>
        <taxon>Pocillopora</taxon>
    </lineage>
</organism>
<dbReference type="Proteomes" id="UP000275408">
    <property type="component" value="Unassembled WGS sequence"/>
</dbReference>
<proteinExistence type="predicted"/>
<gene>
    <name evidence="1" type="ORF">pdam_00015684</name>
</gene>
<dbReference type="Gene3D" id="3.30.70.1390">
    <property type="entry name" value="ROC domain from the Parkinson's disease-associated leucine-rich repeat kinase 2"/>
    <property type="match status" value="1"/>
</dbReference>
<reference evidence="1 2" key="1">
    <citation type="journal article" date="2018" name="Sci. Rep.">
        <title>Comparative analysis of the Pocillopora damicornis genome highlights role of immune system in coral evolution.</title>
        <authorList>
            <person name="Cunning R."/>
            <person name="Bay R.A."/>
            <person name="Gillette P."/>
            <person name="Baker A.C."/>
            <person name="Traylor-Knowles N."/>
        </authorList>
    </citation>
    <scope>NUCLEOTIDE SEQUENCE [LARGE SCALE GENOMIC DNA]</scope>
    <source>
        <strain evidence="1">RSMAS</strain>
        <tissue evidence="1">Whole animal</tissue>
    </source>
</reference>
<accession>A0A3M6TZ93</accession>
<protein>
    <submittedName>
        <fullName evidence="1">Uncharacterized protein</fullName>
    </submittedName>
</protein>
<comment type="caution">
    <text evidence="1">The sequence shown here is derived from an EMBL/GenBank/DDBJ whole genome shotgun (WGS) entry which is preliminary data.</text>
</comment>
<evidence type="ECO:0000313" key="1">
    <source>
        <dbReference type="EMBL" id="RMX46697.1"/>
    </source>
</evidence>